<evidence type="ECO:0000256" key="3">
    <source>
        <dbReference type="ARBA" id="ARBA00022777"/>
    </source>
</evidence>
<dbReference type="GO" id="GO:0004856">
    <property type="term" value="F:D-xylulokinase activity"/>
    <property type="evidence" value="ECO:0007669"/>
    <property type="project" value="TreeGrafter"/>
</dbReference>
<dbReference type="InterPro" id="IPR018485">
    <property type="entry name" value="FGGY_C"/>
</dbReference>
<dbReference type="InterPro" id="IPR000577">
    <property type="entry name" value="Carb_kinase_FGGY"/>
</dbReference>
<evidence type="ECO:0000256" key="1">
    <source>
        <dbReference type="ARBA" id="ARBA00009156"/>
    </source>
</evidence>
<dbReference type="CDD" id="cd07783">
    <property type="entry name" value="ASKHA_NBD_FGGY_SePSK_AtXK1-like"/>
    <property type="match status" value="1"/>
</dbReference>
<evidence type="ECO:0000259" key="4">
    <source>
        <dbReference type="Pfam" id="PF00370"/>
    </source>
</evidence>
<reference evidence="6" key="1">
    <citation type="submission" date="2022-08" db="EMBL/GenBank/DDBJ databases">
        <title>Chelativorans sichuanense sp. nov., a paraffin oil-degrading bacterium isolated from a mixture of oil-based drill cuttings and paddy soil.</title>
        <authorList>
            <person name="Yu J."/>
            <person name="Liu H."/>
            <person name="Chen Q."/>
        </authorList>
    </citation>
    <scope>NUCLEOTIDE SEQUENCE</scope>
    <source>
        <strain evidence="6">SCAU 2101</strain>
    </source>
</reference>
<dbReference type="Pfam" id="PF00370">
    <property type="entry name" value="FGGY_N"/>
    <property type="match status" value="1"/>
</dbReference>
<keyword evidence="7" id="KW-1185">Reference proteome</keyword>
<sequence length="422" mass="44404">MMPVRPQKLALGIDVGTSGVRVAAVDNEGQTRALSTHAFAAGEERSSPAAWWRGVEACFKALAGQIDLRHVGAVAVDGTSGTVLALDESLSPLGRALMYDEACPDPKIVASLDSVAPENSPARGLYSALARAAYLARKHDAFRVVHQADWIAMQLGAPVTSDENNALKTGYDLDSREWPAWIAGLDLDPKVLPEVLPAGSVIGPVCDKAASLGLPPSAVIVSGTTDGCASFLATGAGDVGEGVTALGSTLVLKLLSDRRIDAPAYGIYSHRIAGVWLAGGASNTGGAVIRHFFTDEDLPQLTARLNPEQPTRLDYYPLLRPGERFPVNDPDLQPKLEPRPADDAVFFQALLEGIAAVEEQGYRRLKQLGAPALKSVRSVGGGAVNAAWTRIRQRKLGVPFLPAASTEAAVGTALLAWKAVAK</sequence>
<protein>
    <submittedName>
        <fullName evidence="6">FGGY-family carbohydrate kinase</fullName>
    </submittedName>
</protein>
<dbReference type="PANTHER" id="PTHR10196">
    <property type="entry name" value="SUGAR KINASE"/>
    <property type="match status" value="1"/>
</dbReference>
<keyword evidence="3 6" id="KW-0418">Kinase</keyword>
<dbReference type="EMBL" id="JAODNV010000008">
    <property type="protein sequence ID" value="MCT8990278.1"/>
    <property type="molecule type" value="Genomic_DNA"/>
</dbReference>
<dbReference type="PIRSF" id="PIRSF000538">
    <property type="entry name" value="GlpK"/>
    <property type="match status" value="1"/>
</dbReference>
<dbReference type="GO" id="GO:0005829">
    <property type="term" value="C:cytosol"/>
    <property type="evidence" value="ECO:0007669"/>
    <property type="project" value="TreeGrafter"/>
</dbReference>
<dbReference type="GO" id="GO:0019150">
    <property type="term" value="F:D-ribulokinase activity"/>
    <property type="evidence" value="ECO:0007669"/>
    <property type="project" value="TreeGrafter"/>
</dbReference>
<evidence type="ECO:0000313" key="7">
    <source>
        <dbReference type="Proteomes" id="UP001149009"/>
    </source>
</evidence>
<dbReference type="GO" id="GO:0005997">
    <property type="term" value="P:xylulose metabolic process"/>
    <property type="evidence" value="ECO:0007669"/>
    <property type="project" value="TreeGrafter"/>
</dbReference>
<dbReference type="PANTHER" id="PTHR10196:SF80">
    <property type="entry name" value="D-RIBULOSE KINASE"/>
    <property type="match status" value="1"/>
</dbReference>
<comment type="caution">
    <text evidence="6">The sequence shown here is derived from an EMBL/GenBank/DDBJ whole genome shotgun (WGS) entry which is preliminary data.</text>
</comment>
<evidence type="ECO:0000313" key="6">
    <source>
        <dbReference type="EMBL" id="MCT8990278.1"/>
    </source>
</evidence>
<comment type="similarity">
    <text evidence="1">Belongs to the FGGY kinase family.</text>
</comment>
<dbReference type="AlphaFoldDB" id="A0A9X3B6A8"/>
<name>A0A9X3B6A8_9HYPH</name>
<dbReference type="InterPro" id="IPR043129">
    <property type="entry name" value="ATPase_NBD"/>
</dbReference>
<dbReference type="SUPFAM" id="SSF53067">
    <property type="entry name" value="Actin-like ATPase domain"/>
    <property type="match status" value="2"/>
</dbReference>
<dbReference type="InterPro" id="IPR018484">
    <property type="entry name" value="FGGY_N"/>
</dbReference>
<accession>A0A9X3B6A8</accession>
<feature type="domain" description="Carbohydrate kinase FGGY C-terminal" evidence="5">
    <location>
        <begin position="260"/>
        <end position="419"/>
    </location>
</feature>
<keyword evidence="2" id="KW-0808">Transferase</keyword>
<feature type="domain" description="Carbohydrate kinase FGGY N-terminal" evidence="4">
    <location>
        <begin position="10"/>
        <end position="99"/>
    </location>
</feature>
<organism evidence="6 7">
    <name type="scientific">Chelativorans petroleitrophicus</name>
    <dbReference type="NCBI Taxonomy" id="2975484"/>
    <lineage>
        <taxon>Bacteria</taxon>
        <taxon>Pseudomonadati</taxon>
        <taxon>Pseudomonadota</taxon>
        <taxon>Alphaproteobacteria</taxon>
        <taxon>Hyphomicrobiales</taxon>
        <taxon>Phyllobacteriaceae</taxon>
        <taxon>Chelativorans</taxon>
    </lineage>
</organism>
<dbReference type="Gene3D" id="3.30.420.40">
    <property type="match status" value="2"/>
</dbReference>
<gene>
    <name evidence="6" type="ORF">NYR54_08215</name>
</gene>
<proteinExistence type="inferred from homology"/>
<evidence type="ECO:0000259" key="5">
    <source>
        <dbReference type="Pfam" id="PF02782"/>
    </source>
</evidence>
<evidence type="ECO:0000256" key="2">
    <source>
        <dbReference type="ARBA" id="ARBA00022679"/>
    </source>
</evidence>
<dbReference type="RefSeq" id="WP_261515134.1">
    <property type="nucleotide sequence ID" value="NZ_JAODNV010000008.1"/>
</dbReference>
<dbReference type="Proteomes" id="UP001149009">
    <property type="component" value="Unassembled WGS sequence"/>
</dbReference>
<dbReference type="Pfam" id="PF02782">
    <property type="entry name" value="FGGY_C"/>
    <property type="match status" value="1"/>
</dbReference>